<protein>
    <submittedName>
        <fullName evidence="4">Putative DNA polymerase</fullName>
    </submittedName>
</protein>
<keyword evidence="1" id="KW-0235">DNA replication</keyword>
<gene>
    <name evidence="4" type="ORF">MM415B02375_0005</name>
</gene>
<dbReference type="InterPro" id="IPR001098">
    <property type="entry name" value="DNA-dir_DNA_pol_A_palm_dom"/>
</dbReference>
<evidence type="ECO:0000256" key="1">
    <source>
        <dbReference type="ARBA" id="ARBA00022705"/>
    </source>
</evidence>
<dbReference type="InterPro" id="IPR002562">
    <property type="entry name" value="3'-5'_exonuclease_dom"/>
</dbReference>
<dbReference type="EMBL" id="MT142913">
    <property type="protein sequence ID" value="QJA90446.1"/>
    <property type="molecule type" value="Genomic_DNA"/>
</dbReference>
<evidence type="ECO:0000313" key="4">
    <source>
        <dbReference type="EMBL" id="QJA90446.1"/>
    </source>
</evidence>
<dbReference type="PRINTS" id="PR00868">
    <property type="entry name" value="DNAPOLI"/>
</dbReference>
<dbReference type="SMART" id="SM00482">
    <property type="entry name" value="POLAc"/>
    <property type="match status" value="1"/>
</dbReference>
<dbReference type="GO" id="GO:0006302">
    <property type="term" value="P:double-strand break repair"/>
    <property type="evidence" value="ECO:0007669"/>
    <property type="project" value="TreeGrafter"/>
</dbReference>
<dbReference type="SUPFAM" id="SSF56672">
    <property type="entry name" value="DNA/RNA polymerases"/>
    <property type="match status" value="1"/>
</dbReference>
<dbReference type="PANTHER" id="PTHR10133">
    <property type="entry name" value="DNA POLYMERASE I"/>
    <property type="match status" value="1"/>
</dbReference>
<organism evidence="4">
    <name type="scientific">viral metagenome</name>
    <dbReference type="NCBI Taxonomy" id="1070528"/>
    <lineage>
        <taxon>unclassified sequences</taxon>
        <taxon>metagenomes</taxon>
        <taxon>organismal metagenomes</taxon>
    </lineage>
</organism>
<sequence length="681" mass="77395">MQGKTDLGTFEYVEKDAEIPLIISEIERCKYIGLDTENSGGLDPLKDEVKLLLLQLEVNRKAYVIDVRKVNIHLLDDILTDRRWIKVIQNAIYDYKLVKHLCGISIRGLFDTKTAESLLQAGLGKMSNSLGSLAERYLEIKMNKETVMTFPTHAYDAPFTDEQLRYAADDVLVLPDIHKQQQMYLNQYGLNRIAELEFALLEPVAEMELTGVKLDSEMWGRSLDNTKKKLFMVSNELREVLPNPLTPAPKPPRLKKDGTPFANTAKIKPPPVLNLDSWQQLVTSFKGIGVDLEEVNKKTKRGPTNSSTIKFAQLVYHDSPEKVKTLKTLMVYRALNQVKKTFGDNLLEHIQVDGRIHARFHPNGTDSGRFSSTDPNLQNIQKKGEEGKILRSCFVPDKGCKYIIADYSQIELRIVAELSRDPLMLAILQDPKGDIHSGTASQMYKVPYDKVSGDLRRAAKTLNFGIIYGMMVKTLSERLNCSIGEADKALKLYNETYHVMMGWLEEEGNKAYNRHWSKTIGGRIRWFPTLDQKNFDTIRDFNNMVEYYKRVGRNHPVQGTSADMTKTAIVLLFFPLMKLGATIVNTIHDEICVEVPEANTIEVAKLVKDKMILAGQKYLSKVPVMVDVKIRDCWYKDDFDSAKLGIQDDEDGQQMMLLPNKWGLDEIGEIESDDDDTNGEE</sequence>
<dbReference type="Gene3D" id="1.20.1060.10">
    <property type="entry name" value="Taq DNA Polymerase, Chain T, domain 4"/>
    <property type="match status" value="1"/>
</dbReference>
<reference evidence="4" key="1">
    <citation type="submission" date="2020-03" db="EMBL/GenBank/DDBJ databases">
        <title>The deep terrestrial virosphere.</title>
        <authorList>
            <person name="Holmfeldt K."/>
            <person name="Nilsson E."/>
            <person name="Simone D."/>
            <person name="Lopez-Fernandez M."/>
            <person name="Wu X."/>
            <person name="de Brujin I."/>
            <person name="Lundin D."/>
            <person name="Andersson A."/>
            <person name="Bertilsson S."/>
            <person name="Dopson M."/>
        </authorList>
    </citation>
    <scope>NUCLEOTIDE SEQUENCE</scope>
    <source>
        <strain evidence="4">MM415B02375</strain>
    </source>
</reference>
<dbReference type="GO" id="GO:0008408">
    <property type="term" value="F:3'-5' exonuclease activity"/>
    <property type="evidence" value="ECO:0007669"/>
    <property type="project" value="InterPro"/>
</dbReference>
<dbReference type="GO" id="GO:0006261">
    <property type="term" value="P:DNA-templated DNA replication"/>
    <property type="evidence" value="ECO:0007669"/>
    <property type="project" value="InterPro"/>
</dbReference>
<dbReference type="Gene3D" id="3.30.70.370">
    <property type="match status" value="1"/>
</dbReference>
<dbReference type="PANTHER" id="PTHR10133:SF27">
    <property type="entry name" value="DNA POLYMERASE NU"/>
    <property type="match status" value="1"/>
</dbReference>
<evidence type="ECO:0000259" key="3">
    <source>
        <dbReference type="SMART" id="SM00482"/>
    </source>
</evidence>
<dbReference type="AlphaFoldDB" id="A0A6M3L6R8"/>
<dbReference type="SUPFAM" id="SSF53098">
    <property type="entry name" value="Ribonuclease H-like"/>
    <property type="match status" value="1"/>
</dbReference>
<feature type="domain" description="DNA-directed DNA polymerase family A palm" evidence="3">
    <location>
        <begin position="387"/>
        <end position="599"/>
    </location>
</feature>
<dbReference type="InterPro" id="IPR002298">
    <property type="entry name" value="DNA_polymerase_A"/>
</dbReference>
<dbReference type="Gene3D" id="1.10.150.20">
    <property type="entry name" value="5' to 3' exonuclease, C-terminal subdomain"/>
    <property type="match status" value="1"/>
</dbReference>
<accession>A0A6M3L6R8</accession>
<dbReference type="InterPro" id="IPR012337">
    <property type="entry name" value="RNaseH-like_sf"/>
</dbReference>
<dbReference type="Gene3D" id="3.30.420.10">
    <property type="entry name" value="Ribonuclease H-like superfamily/Ribonuclease H"/>
    <property type="match status" value="1"/>
</dbReference>
<dbReference type="InterPro" id="IPR043502">
    <property type="entry name" value="DNA/RNA_pol_sf"/>
</dbReference>
<evidence type="ECO:0000259" key="2">
    <source>
        <dbReference type="SMART" id="SM00474"/>
    </source>
</evidence>
<dbReference type="GO" id="GO:0003677">
    <property type="term" value="F:DNA binding"/>
    <property type="evidence" value="ECO:0007669"/>
    <property type="project" value="InterPro"/>
</dbReference>
<dbReference type="Pfam" id="PF00476">
    <property type="entry name" value="DNA_pol_A"/>
    <property type="match status" value="1"/>
</dbReference>
<dbReference type="Pfam" id="PF01612">
    <property type="entry name" value="DNA_pol_A_exo1"/>
    <property type="match status" value="1"/>
</dbReference>
<proteinExistence type="predicted"/>
<dbReference type="InterPro" id="IPR036397">
    <property type="entry name" value="RNaseH_sf"/>
</dbReference>
<dbReference type="SMART" id="SM00474">
    <property type="entry name" value="35EXOc"/>
    <property type="match status" value="1"/>
</dbReference>
<name>A0A6M3L6R8_9ZZZZ</name>
<feature type="domain" description="3'-5' exonuclease" evidence="2">
    <location>
        <begin position="10"/>
        <end position="186"/>
    </location>
</feature>
<dbReference type="GO" id="GO:0003887">
    <property type="term" value="F:DNA-directed DNA polymerase activity"/>
    <property type="evidence" value="ECO:0007669"/>
    <property type="project" value="InterPro"/>
</dbReference>